<comment type="caution">
    <text evidence="2">The sequence shown here is derived from an EMBL/GenBank/DDBJ whole genome shotgun (WGS) entry which is preliminary data.</text>
</comment>
<gene>
    <name evidence="2" type="ORF">GWI33_017172</name>
</gene>
<feature type="signal peptide" evidence="1">
    <location>
        <begin position="1"/>
        <end position="15"/>
    </location>
</feature>
<keyword evidence="3" id="KW-1185">Reference proteome</keyword>
<name>A0A834M472_RHYFE</name>
<dbReference type="AlphaFoldDB" id="A0A834M472"/>
<feature type="chain" id="PRO_5032867119" evidence="1">
    <location>
        <begin position="16"/>
        <end position="252"/>
    </location>
</feature>
<evidence type="ECO:0000256" key="1">
    <source>
        <dbReference type="SAM" id="SignalP"/>
    </source>
</evidence>
<dbReference type="Proteomes" id="UP000625711">
    <property type="component" value="Unassembled WGS sequence"/>
</dbReference>
<reference evidence="2" key="1">
    <citation type="submission" date="2020-08" db="EMBL/GenBank/DDBJ databases">
        <title>Genome sequencing and assembly of the red palm weevil Rhynchophorus ferrugineus.</title>
        <authorList>
            <person name="Dias G.B."/>
            <person name="Bergman C.M."/>
            <person name="Manee M."/>
        </authorList>
    </citation>
    <scope>NUCLEOTIDE SEQUENCE</scope>
    <source>
        <strain evidence="2">AA-2017</strain>
        <tissue evidence="2">Whole larva</tissue>
    </source>
</reference>
<accession>A0A834M472</accession>
<keyword evidence="1" id="KW-0732">Signal</keyword>
<proteinExistence type="predicted"/>
<evidence type="ECO:0000313" key="2">
    <source>
        <dbReference type="EMBL" id="KAF7269803.1"/>
    </source>
</evidence>
<organism evidence="2 3">
    <name type="scientific">Rhynchophorus ferrugineus</name>
    <name type="common">Red palm weevil</name>
    <name type="synonym">Curculio ferrugineus</name>
    <dbReference type="NCBI Taxonomy" id="354439"/>
    <lineage>
        <taxon>Eukaryota</taxon>
        <taxon>Metazoa</taxon>
        <taxon>Ecdysozoa</taxon>
        <taxon>Arthropoda</taxon>
        <taxon>Hexapoda</taxon>
        <taxon>Insecta</taxon>
        <taxon>Pterygota</taxon>
        <taxon>Neoptera</taxon>
        <taxon>Endopterygota</taxon>
        <taxon>Coleoptera</taxon>
        <taxon>Polyphaga</taxon>
        <taxon>Cucujiformia</taxon>
        <taxon>Curculionidae</taxon>
        <taxon>Dryophthorinae</taxon>
        <taxon>Rhynchophorus</taxon>
    </lineage>
</organism>
<protein>
    <submittedName>
        <fullName evidence="2">Uncharacterized protein</fullName>
    </submittedName>
</protein>
<sequence length="252" mass="28488">MKGPVLFVLFSLGHSFSCMLVPIEPTRVKRGIFGTITSTIYETVTEKHYVPSTCVHVEPNLPDCRNVRFLNWPSFTGANSFLSNNSIAAPSENGNTNGTVAVTKRISTDHHQEETVHIQGWAEYLGLDRPTVTVTEIKIVPTTVLDSRIMVTYAIKGCKPHHLPEHLERCPEDQAEEIEIIAPTNPILSAIQNTDIPESNVLAHQPELFLEGAEMETCHPHWQNTRQFDDIVDRGRREKKRYCLCIDNYINK</sequence>
<dbReference type="EMBL" id="JAACXV010014182">
    <property type="protein sequence ID" value="KAF7269803.1"/>
    <property type="molecule type" value="Genomic_DNA"/>
</dbReference>
<dbReference type="OrthoDB" id="6747713at2759"/>
<evidence type="ECO:0000313" key="3">
    <source>
        <dbReference type="Proteomes" id="UP000625711"/>
    </source>
</evidence>